<evidence type="ECO:0000313" key="2">
    <source>
        <dbReference type="EMBL" id="QDU56832.1"/>
    </source>
</evidence>
<keyword evidence="1" id="KW-0812">Transmembrane</keyword>
<reference evidence="2 3" key="1">
    <citation type="submission" date="2019-02" db="EMBL/GenBank/DDBJ databases">
        <title>Deep-cultivation of Planctomycetes and their phenomic and genomic characterization uncovers novel biology.</title>
        <authorList>
            <person name="Wiegand S."/>
            <person name="Jogler M."/>
            <person name="Boedeker C."/>
            <person name="Pinto D."/>
            <person name="Vollmers J."/>
            <person name="Rivas-Marin E."/>
            <person name="Kohn T."/>
            <person name="Peeters S.H."/>
            <person name="Heuer A."/>
            <person name="Rast P."/>
            <person name="Oberbeckmann S."/>
            <person name="Bunk B."/>
            <person name="Jeske O."/>
            <person name="Meyerdierks A."/>
            <person name="Storesund J.E."/>
            <person name="Kallscheuer N."/>
            <person name="Luecker S."/>
            <person name="Lage O.M."/>
            <person name="Pohl T."/>
            <person name="Merkel B.J."/>
            <person name="Hornburger P."/>
            <person name="Mueller R.-W."/>
            <person name="Bruemmer F."/>
            <person name="Labrenz M."/>
            <person name="Spormann A.M."/>
            <person name="Op den Camp H."/>
            <person name="Overmann J."/>
            <person name="Amann R."/>
            <person name="Jetten M.S.M."/>
            <person name="Mascher T."/>
            <person name="Medema M.H."/>
            <person name="Devos D.P."/>
            <person name="Kaster A.-K."/>
            <person name="Ovreas L."/>
            <person name="Rohde M."/>
            <person name="Galperin M.Y."/>
            <person name="Jogler C."/>
        </authorList>
    </citation>
    <scope>NUCLEOTIDE SEQUENCE [LARGE SCALE GENOMIC DNA]</scope>
    <source>
        <strain evidence="2 3">Pan181</strain>
    </source>
</reference>
<gene>
    <name evidence="2" type="ORF">Pan181_30440</name>
</gene>
<protein>
    <recommendedName>
        <fullName evidence="4">Oxaloacetate decarboxylase gamma chain</fullName>
    </recommendedName>
</protein>
<evidence type="ECO:0000313" key="3">
    <source>
        <dbReference type="Proteomes" id="UP000315750"/>
    </source>
</evidence>
<name>A0A518AQ40_9BACT</name>
<keyword evidence="1" id="KW-1133">Transmembrane helix</keyword>
<evidence type="ECO:0000256" key="1">
    <source>
        <dbReference type="SAM" id="Phobius"/>
    </source>
</evidence>
<dbReference type="EMBL" id="CP036278">
    <property type="protein sequence ID" value="QDU56832.1"/>
    <property type="molecule type" value="Genomic_DNA"/>
</dbReference>
<evidence type="ECO:0008006" key="4">
    <source>
        <dbReference type="Google" id="ProtNLM"/>
    </source>
</evidence>
<feature type="transmembrane region" description="Helical" evidence="1">
    <location>
        <begin position="24"/>
        <end position="50"/>
    </location>
</feature>
<dbReference type="Proteomes" id="UP000315750">
    <property type="component" value="Chromosome"/>
</dbReference>
<keyword evidence="1" id="KW-0472">Membrane</keyword>
<accession>A0A518AQ40</accession>
<organism evidence="2 3">
    <name type="scientific">Aeoliella mucimassa</name>
    <dbReference type="NCBI Taxonomy" id="2527972"/>
    <lineage>
        <taxon>Bacteria</taxon>
        <taxon>Pseudomonadati</taxon>
        <taxon>Planctomycetota</taxon>
        <taxon>Planctomycetia</taxon>
        <taxon>Pirellulales</taxon>
        <taxon>Lacipirellulaceae</taxon>
        <taxon>Aeoliella</taxon>
    </lineage>
</organism>
<dbReference type="KEGG" id="amuc:Pan181_30440"/>
<dbReference type="AlphaFoldDB" id="A0A518AQ40"/>
<proteinExistence type="predicted"/>
<sequence>MILNIQTLIAVLPDEPTTGELLKFVGMGIFVVVSALASLAIMSMVVGFVLNAMKKSPPPVKPADPVPEEGVPEETMVLIAAAVAAVISQPARIVHVRGLTPDDMAWALQGRSQIHASHALKPQDSR</sequence>
<keyword evidence="3" id="KW-1185">Reference proteome</keyword>